<name>A0ABP1R442_9HEXA</name>
<dbReference type="EMBL" id="CAXLJM020000058">
    <property type="protein sequence ID" value="CAL8119172.1"/>
    <property type="molecule type" value="Genomic_DNA"/>
</dbReference>
<dbReference type="Proteomes" id="UP001642540">
    <property type="component" value="Unassembled WGS sequence"/>
</dbReference>
<comment type="caution">
    <text evidence="1">The sequence shown here is derived from an EMBL/GenBank/DDBJ whole genome shotgun (WGS) entry which is preliminary data.</text>
</comment>
<evidence type="ECO:0000313" key="2">
    <source>
        <dbReference type="Proteomes" id="UP001642540"/>
    </source>
</evidence>
<reference evidence="1 2" key="1">
    <citation type="submission" date="2024-08" db="EMBL/GenBank/DDBJ databases">
        <authorList>
            <person name="Cucini C."/>
            <person name="Frati F."/>
        </authorList>
    </citation>
    <scope>NUCLEOTIDE SEQUENCE [LARGE SCALE GENOMIC DNA]</scope>
</reference>
<gene>
    <name evidence="1" type="ORF">ODALV1_LOCUS18426</name>
</gene>
<evidence type="ECO:0000313" key="1">
    <source>
        <dbReference type="EMBL" id="CAL8119172.1"/>
    </source>
</evidence>
<keyword evidence="2" id="KW-1185">Reference proteome</keyword>
<organism evidence="1 2">
    <name type="scientific">Orchesella dallaii</name>
    <dbReference type="NCBI Taxonomy" id="48710"/>
    <lineage>
        <taxon>Eukaryota</taxon>
        <taxon>Metazoa</taxon>
        <taxon>Ecdysozoa</taxon>
        <taxon>Arthropoda</taxon>
        <taxon>Hexapoda</taxon>
        <taxon>Collembola</taxon>
        <taxon>Entomobryomorpha</taxon>
        <taxon>Entomobryoidea</taxon>
        <taxon>Orchesellidae</taxon>
        <taxon>Orchesellinae</taxon>
        <taxon>Orchesella</taxon>
    </lineage>
</organism>
<protein>
    <submittedName>
        <fullName evidence="1">Uncharacterized protein</fullName>
    </submittedName>
</protein>
<proteinExistence type="predicted"/>
<sequence>MSYSEPPSWEERVVETREKPGKAFFLTSSIDNEIIFTTTTTQGILLKKEYNELGNFTTDLNSLFITASINARIILTFPVNPDDQITATLKYHDDDNYQLHLPVEISNIYGFATNTFDNGEFNSIETIQTEKLENIPKDKSWMILRKKLTKQAVYLTQMTDPVLKTILSNIVLASTIAGFDISMEIEESKRIVEYEILPDDATMQLSKFLNRYLGLEEDTVLSGSQSFLVPPEIIDPFALTYISRKDFINASSIQKVIINSNCLEESVIFDSKKLNCIAVLDREIGSGKRTHNPSKLVYYPATKSVLSYINIKLVDDYGSCIISQEKPSCAILHFRKSLF</sequence>
<accession>A0ABP1R442</accession>